<keyword evidence="5" id="KW-1185">Reference proteome</keyword>
<gene>
    <name evidence="4" type="ORF">DYI37_07970</name>
</gene>
<evidence type="ECO:0000259" key="3">
    <source>
        <dbReference type="Pfam" id="PF13193"/>
    </source>
</evidence>
<protein>
    <submittedName>
        <fullName evidence="4">Malonyl-CoA synthase</fullName>
    </submittedName>
</protein>
<dbReference type="Gene3D" id="3.40.50.12780">
    <property type="entry name" value="N-terminal domain of ligase-like"/>
    <property type="match status" value="1"/>
</dbReference>
<dbReference type="AlphaFoldDB" id="A0A371X4V6"/>
<evidence type="ECO:0000313" key="4">
    <source>
        <dbReference type="EMBL" id="RFC64266.1"/>
    </source>
</evidence>
<dbReference type="InterPro" id="IPR045851">
    <property type="entry name" value="AMP-bd_C_sf"/>
</dbReference>
<evidence type="ECO:0000256" key="1">
    <source>
        <dbReference type="ARBA" id="ARBA00006432"/>
    </source>
</evidence>
<dbReference type="SUPFAM" id="SSF56801">
    <property type="entry name" value="Acetyl-CoA synthetase-like"/>
    <property type="match status" value="1"/>
</dbReference>
<accession>A0A371X4V6</accession>
<dbReference type="InterPro" id="IPR025110">
    <property type="entry name" value="AMP-bd_C"/>
</dbReference>
<evidence type="ECO:0000313" key="5">
    <source>
        <dbReference type="Proteomes" id="UP000264310"/>
    </source>
</evidence>
<dbReference type="GO" id="GO:0031956">
    <property type="term" value="F:medium-chain fatty acid-CoA ligase activity"/>
    <property type="evidence" value="ECO:0007669"/>
    <property type="project" value="TreeGrafter"/>
</dbReference>
<dbReference type="EMBL" id="QURL01000003">
    <property type="protein sequence ID" value="RFC64266.1"/>
    <property type="molecule type" value="Genomic_DNA"/>
</dbReference>
<dbReference type="Pfam" id="PF13193">
    <property type="entry name" value="AMP-binding_C"/>
    <property type="match status" value="1"/>
</dbReference>
<dbReference type="NCBIfam" id="NF005702">
    <property type="entry name" value="PRK07514.1"/>
    <property type="match status" value="1"/>
</dbReference>
<reference evidence="4 5" key="1">
    <citation type="submission" date="2018-08" db="EMBL/GenBank/DDBJ databases">
        <title>Fulvimarina sp. 85, whole genome shotgun sequence.</title>
        <authorList>
            <person name="Tuo L."/>
        </authorList>
    </citation>
    <scope>NUCLEOTIDE SEQUENCE [LARGE SCALE GENOMIC DNA]</scope>
    <source>
        <strain evidence="4 5">85</strain>
    </source>
</reference>
<sequence>MTNHLFDGLTREGLKEPGRIFATLADGRSLTYRDLDEETARLANVLVSLGVEPGDRVAVQAEKSIGALFLYLATVRAGGVFLPLNTGYTPSEIEYFLNDAEPRVFVASPKAADGLRPIAEAAGARLETLGSGGGDAGTIMRTAEAADASFEPVARGEDDLAAILYTSGTTGRSKGAMLSHGNLLSNAEVLREEWAFTQGDVLLHVLPIFHTHGLFVATNTVLAAGASLIFLEKFDLDAVFARLGQATAMMGVPTFYTRMLADERLTPESAGHMRLFTSGSAPLLAETHRAFEARTGQRILERYGMTETNMNTSNPYEGERRAGTVGFPLKGTELRITGESGESLPDGEIGSIEVRGPNVFAGYWRMPEKTASEFREDGFFVTGDLGVVDADGYVSIVGRDKDLVISGGYNVYPKEVELAIDEQPGVVESAVIGVPHPDFGEGVVGVVVASKPLDEAAIVAPLKERLAKYKQPKRIVFVDELPRNTMGKVQKNVLRQTYGDLFR</sequence>
<dbReference type="PANTHER" id="PTHR43201:SF8">
    <property type="entry name" value="ACYL-COA SYNTHETASE FAMILY MEMBER 3"/>
    <property type="match status" value="1"/>
</dbReference>
<name>A0A371X4V6_9HYPH</name>
<feature type="domain" description="AMP-binding enzyme C-terminal" evidence="3">
    <location>
        <begin position="415"/>
        <end position="488"/>
    </location>
</feature>
<dbReference type="InterPro" id="IPR042099">
    <property type="entry name" value="ANL_N_sf"/>
</dbReference>
<dbReference type="CDD" id="cd05941">
    <property type="entry name" value="MCS"/>
    <property type="match status" value="1"/>
</dbReference>
<dbReference type="PANTHER" id="PTHR43201">
    <property type="entry name" value="ACYL-COA SYNTHETASE"/>
    <property type="match status" value="1"/>
</dbReference>
<dbReference type="InterPro" id="IPR000873">
    <property type="entry name" value="AMP-dep_synth/lig_dom"/>
</dbReference>
<dbReference type="Gene3D" id="3.30.300.30">
    <property type="match status" value="1"/>
</dbReference>
<feature type="domain" description="AMP-dependent synthetase/ligase" evidence="2">
    <location>
        <begin position="16"/>
        <end position="364"/>
    </location>
</feature>
<dbReference type="PROSITE" id="PS00455">
    <property type="entry name" value="AMP_BINDING"/>
    <property type="match status" value="1"/>
</dbReference>
<dbReference type="OrthoDB" id="9803968at2"/>
<dbReference type="Pfam" id="PF00501">
    <property type="entry name" value="AMP-binding"/>
    <property type="match status" value="1"/>
</dbReference>
<dbReference type="RefSeq" id="WP_116682682.1">
    <property type="nucleotide sequence ID" value="NZ_QURL01000003.1"/>
</dbReference>
<proteinExistence type="inferred from homology"/>
<dbReference type="GO" id="GO:0006631">
    <property type="term" value="P:fatty acid metabolic process"/>
    <property type="evidence" value="ECO:0007669"/>
    <property type="project" value="TreeGrafter"/>
</dbReference>
<comment type="caution">
    <text evidence="4">The sequence shown here is derived from an EMBL/GenBank/DDBJ whole genome shotgun (WGS) entry which is preliminary data.</text>
</comment>
<dbReference type="InterPro" id="IPR020845">
    <property type="entry name" value="AMP-binding_CS"/>
</dbReference>
<organism evidence="4 5">
    <name type="scientific">Fulvimarina endophytica</name>
    <dbReference type="NCBI Taxonomy" id="2293836"/>
    <lineage>
        <taxon>Bacteria</taxon>
        <taxon>Pseudomonadati</taxon>
        <taxon>Pseudomonadota</taxon>
        <taxon>Alphaproteobacteria</taxon>
        <taxon>Hyphomicrobiales</taxon>
        <taxon>Aurantimonadaceae</taxon>
        <taxon>Fulvimarina</taxon>
    </lineage>
</organism>
<dbReference type="Proteomes" id="UP000264310">
    <property type="component" value="Unassembled WGS sequence"/>
</dbReference>
<evidence type="ECO:0000259" key="2">
    <source>
        <dbReference type="Pfam" id="PF00501"/>
    </source>
</evidence>
<comment type="similarity">
    <text evidence="1">Belongs to the ATP-dependent AMP-binding enzyme family.</text>
</comment>